<name>A0ACA9SIL3_9GLOM</name>
<feature type="non-terminal residue" evidence="1">
    <location>
        <position position="1"/>
    </location>
</feature>
<sequence>KLDIIFEENKKNNLSNIELQWLYIKIGEHLRLSNDEITKFFLKVSQNYNFLFMAFCEIVAKNQLEFFNQYLKPFTIQQHQEFLAVFLNKVLNLDLKVELKDNIVPIQSLIQNFIWKEDNVFIFDQYLRRRVIHLKRTINDLDNNSNKIISFAKYKSEINQNND</sequence>
<evidence type="ECO:0000313" key="1">
    <source>
        <dbReference type="EMBL" id="CAG8840991.1"/>
    </source>
</evidence>
<evidence type="ECO:0000313" key="2">
    <source>
        <dbReference type="Proteomes" id="UP000789920"/>
    </source>
</evidence>
<gene>
    <name evidence="1" type="ORF">RPERSI_LOCUS31670</name>
</gene>
<protein>
    <submittedName>
        <fullName evidence="1">13687_t:CDS:1</fullName>
    </submittedName>
</protein>
<reference evidence="1" key="1">
    <citation type="submission" date="2021-06" db="EMBL/GenBank/DDBJ databases">
        <authorList>
            <person name="Kallberg Y."/>
            <person name="Tangrot J."/>
            <person name="Rosling A."/>
        </authorList>
    </citation>
    <scope>NUCLEOTIDE SEQUENCE</scope>
    <source>
        <strain evidence="1">MA461A</strain>
    </source>
</reference>
<comment type="caution">
    <text evidence="1">The sequence shown here is derived from an EMBL/GenBank/DDBJ whole genome shotgun (WGS) entry which is preliminary data.</text>
</comment>
<accession>A0ACA9SIL3</accession>
<dbReference type="Proteomes" id="UP000789920">
    <property type="component" value="Unassembled WGS sequence"/>
</dbReference>
<proteinExistence type="predicted"/>
<keyword evidence="2" id="KW-1185">Reference proteome</keyword>
<organism evidence="1 2">
    <name type="scientific">Racocetra persica</name>
    <dbReference type="NCBI Taxonomy" id="160502"/>
    <lineage>
        <taxon>Eukaryota</taxon>
        <taxon>Fungi</taxon>
        <taxon>Fungi incertae sedis</taxon>
        <taxon>Mucoromycota</taxon>
        <taxon>Glomeromycotina</taxon>
        <taxon>Glomeromycetes</taxon>
        <taxon>Diversisporales</taxon>
        <taxon>Gigasporaceae</taxon>
        <taxon>Racocetra</taxon>
    </lineage>
</organism>
<dbReference type="EMBL" id="CAJVQC010128569">
    <property type="protein sequence ID" value="CAG8840991.1"/>
    <property type="molecule type" value="Genomic_DNA"/>
</dbReference>